<dbReference type="GO" id="GO:0009423">
    <property type="term" value="P:chorismate biosynthetic process"/>
    <property type="evidence" value="ECO:0007669"/>
    <property type="project" value="UniProtKB-UniRule"/>
</dbReference>
<evidence type="ECO:0000256" key="8">
    <source>
        <dbReference type="HAMAP-Rule" id="MF_00169"/>
    </source>
</evidence>
<evidence type="ECO:0000256" key="9">
    <source>
        <dbReference type="PIRSR" id="PIRSR001399-1"/>
    </source>
</evidence>
<comment type="subunit">
    <text evidence="4 8">Homododecamer.</text>
</comment>
<dbReference type="GO" id="GO:0003855">
    <property type="term" value="F:3-dehydroquinate dehydratase activity"/>
    <property type="evidence" value="ECO:0007669"/>
    <property type="project" value="UniProtKB-UniRule"/>
</dbReference>
<dbReference type="HAMAP" id="MF_00169">
    <property type="entry name" value="AroQ"/>
    <property type="match status" value="1"/>
</dbReference>
<feature type="binding site" evidence="8 10">
    <location>
        <position position="85"/>
    </location>
    <ligand>
        <name>substrate</name>
    </ligand>
</feature>
<feature type="site" description="Transition state stabilizer" evidence="8 11">
    <location>
        <position position="29"/>
    </location>
</feature>
<evidence type="ECO:0000256" key="5">
    <source>
        <dbReference type="ARBA" id="ARBA00012060"/>
    </source>
</evidence>
<comment type="pathway">
    <text evidence="2 8">Metabolic intermediate biosynthesis; chorismate biosynthesis; chorismate from D-erythrose 4-phosphate and phosphoenolpyruvate: step 3/7.</text>
</comment>
<dbReference type="Gene3D" id="3.40.50.9100">
    <property type="entry name" value="Dehydroquinase, class II"/>
    <property type="match status" value="1"/>
</dbReference>
<dbReference type="GO" id="GO:0009073">
    <property type="term" value="P:aromatic amino acid family biosynthetic process"/>
    <property type="evidence" value="ECO:0007669"/>
    <property type="project" value="UniProtKB-KW"/>
</dbReference>
<name>A0A6P2CGP5_9NOCA</name>
<dbReference type="GO" id="GO:0008652">
    <property type="term" value="P:amino acid biosynthetic process"/>
    <property type="evidence" value="ECO:0007669"/>
    <property type="project" value="UniProtKB-KW"/>
</dbReference>
<feature type="binding site" evidence="8 10">
    <location>
        <position position="122"/>
    </location>
    <ligand>
        <name>substrate</name>
    </ligand>
</feature>
<dbReference type="NCBIfam" id="TIGR01088">
    <property type="entry name" value="aroQ"/>
    <property type="match status" value="1"/>
</dbReference>
<evidence type="ECO:0000256" key="10">
    <source>
        <dbReference type="PIRSR" id="PIRSR001399-2"/>
    </source>
</evidence>
<evidence type="ECO:0000256" key="7">
    <source>
        <dbReference type="ARBA" id="ARBA00023239"/>
    </source>
</evidence>
<dbReference type="AlphaFoldDB" id="A0A6P2CGP5"/>
<keyword evidence="7 8" id="KW-0456">Lyase</keyword>
<evidence type="ECO:0000256" key="1">
    <source>
        <dbReference type="ARBA" id="ARBA00001864"/>
    </source>
</evidence>
<evidence type="ECO:0000313" key="12">
    <source>
        <dbReference type="EMBL" id="TXG91563.1"/>
    </source>
</evidence>
<dbReference type="Proteomes" id="UP000471120">
    <property type="component" value="Unassembled WGS sequence"/>
</dbReference>
<comment type="function">
    <text evidence="8">Catalyzes a trans-dehydration via an enolate intermediate.</text>
</comment>
<dbReference type="NCBIfam" id="NF003806">
    <property type="entry name" value="PRK05395.1-3"/>
    <property type="match status" value="1"/>
</dbReference>
<protein>
    <recommendedName>
        <fullName evidence="5 8">3-dehydroquinate dehydratase</fullName>
        <shortName evidence="8">3-dehydroquinase</shortName>
        <ecNumber evidence="5 8">4.2.1.10</ecNumber>
    </recommendedName>
    <alternativeName>
        <fullName evidence="8">Type II DHQase</fullName>
    </alternativeName>
</protein>
<sequence length="155" mass="16722">MPGPRTGRLEVTRPIYVLNGPNLNLLGQRQPEVYGSETLGDVEHLCRETAERYGRSIVAQQSNHEGVLIDLVHEARTASSGVVVNPGGYTHTSVALRDALVTLSVPVVEVHISNVHAREEFRHHSYISPVATGVIAGLGVAGYGLAVDYICRTES</sequence>
<evidence type="ECO:0000256" key="11">
    <source>
        <dbReference type="PIRSR" id="PIRSR001399-3"/>
    </source>
</evidence>
<dbReference type="PIRSF" id="PIRSF001399">
    <property type="entry name" value="DHquinase_II"/>
    <property type="match status" value="1"/>
</dbReference>
<dbReference type="UniPathway" id="UPA00053">
    <property type="reaction ID" value="UER00086"/>
</dbReference>
<evidence type="ECO:0000313" key="13">
    <source>
        <dbReference type="Proteomes" id="UP000471120"/>
    </source>
</evidence>
<organism evidence="12 13">
    <name type="scientific">Rhodococcus rhodnii</name>
    <dbReference type="NCBI Taxonomy" id="38312"/>
    <lineage>
        <taxon>Bacteria</taxon>
        <taxon>Bacillati</taxon>
        <taxon>Actinomycetota</taxon>
        <taxon>Actinomycetes</taxon>
        <taxon>Mycobacteriales</taxon>
        <taxon>Nocardiaceae</taxon>
        <taxon>Rhodococcus</taxon>
    </lineage>
</organism>
<dbReference type="SUPFAM" id="SSF52304">
    <property type="entry name" value="Type II 3-dehydroquinate dehydratase"/>
    <property type="match status" value="1"/>
</dbReference>
<feature type="binding site" evidence="8 10">
    <location>
        <position position="91"/>
    </location>
    <ligand>
        <name>substrate</name>
    </ligand>
</feature>
<accession>A0A6P2CGP5</accession>
<reference evidence="12 13" key="1">
    <citation type="submission" date="2018-07" db="EMBL/GenBank/DDBJ databases">
        <title>Genome sequence of Rhodococcus rhodnii ATCC 35071 from Rhodnius prolixus.</title>
        <authorList>
            <person name="Patel V."/>
            <person name="Vogel K.J."/>
        </authorList>
    </citation>
    <scope>NUCLEOTIDE SEQUENCE [LARGE SCALE GENOMIC DNA]</scope>
    <source>
        <strain evidence="12 13">ATCC 35071</strain>
    </source>
</reference>
<feature type="active site" description="Proton acceptor" evidence="8 9">
    <location>
        <position position="34"/>
    </location>
</feature>
<gene>
    <name evidence="8 12" type="primary">aroQ</name>
    <name evidence="12" type="ORF">DW322_16835</name>
</gene>
<dbReference type="CDD" id="cd00466">
    <property type="entry name" value="DHQase_II"/>
    <property type="match status" value="1"/>
</dbReference>
<dbReference type="PANTHER" id="PTHR21272:SF3">
    <property type="entry name" value="CATABOLIC 3-DEHYDROQUINASE"/>
    <property type="match status" value="1"/>
</dbReference>
<dbReference type="EMBL" id="QRCM01000001">
    <property type="protein sequence ID" value="TXG91563.1"/>
    <property type="molecule type" value="Genomic_DNA"/>
</dbReference>
<evidence type="ECO:0000256" key="3">
    <source>
        <dbReference type="ARBA" id="ARBA00011037"/>
    </source>
</evidence>
<dbReference type="GO" id="GO:0019631">
    <property type="term" value="P:quinate catabolic process"/>
    <property type="evidence" value="ECO:0007669"/>
    <property type="project" value="TreeGrafter"/>
</dbReference>
<dbReference type="InterPro" id="IPR036441">
    <property type="entry name" value="DHquinase_II_sf"/>
</dbReference>
<dbReference type="EC" id="4.2.1.10" evidence="5 8"/>
<evidence type="ECO:0000256" key="6">
    <source>
        <dbReference type="ARBA" id="ARBA00023141"/>
    </source>
</evidence>
<evidence type="ECO:0000256" key="4">
    <source>
        <dbReference type="ARBA" id="ARBA00011193"/>
    </source>
</evidence>
<dbReference type="PROSITE" id="PS01029">
    <property type="entry name" value="DEHYDROQUINASE_II"/>
    <property type="match status" value="1"/>
</dbReference>
<dbReference type="NCBIfam" id="NF003805">
    <property type="entry name" value="PRK05395.1-2"/>
    <property type="match status" value="1"/>
</dbReference>
<feature type="binding site" evidence="8 10">
    <location>
        <position position="98"/>
    </location>
    <ligand>
        <name>substrate</name>
    </ligand>
</feature>
<dbReference type="PANTHER" id="PTHR21272">
    <property type="entry name" value="CATABOLIC 3-DEHYDROQUINASE"/>
    <property type="match status" value="1"/>
</dbReference>
<feature type="binding site" evidence="8 10">
    <location>
        <begin position="112"/>
        <end position="113"/>
    </location>
    <ligand>
        <name>substrate</name>
    </ligand>
</feature>
<dbReference type="InterPro" id="IPR001874">
    <property type="entry name" value="DHquinase_II"/>
</dbReference>
<comment type="similarity">
    <text evidence="3 8">Belongs to the type-II 3-dehydroquinase family.</text>
</comment>
<evidence type="ECO:0000256" key="2">
    <source>
        <dbReference type="ARBA" id="ARBA00004902"/>
    </source>
</evidence>
<feature type="active site" description="Proton donor" evidence="8 9">
    <location>
        <position position="111"/>
    </location>
</feature>
<keyword evidence="8" id="KW-0028">Amino-acid biosynthesis</keyword>
<comment type="caution">
    <text evidence="12">The sequence shown here is derived from an EMBL/GenBank/DDBJ whole genome shotgun (WGS) entry which is preliminary data.</text>
</comment>
<comment type="catalytic activity">
    <reaction evidence="1 8">
        <text>3-dehydroquinate = 3-dehydroshikimate + H2O</text>
        <dbReference type="Rhea" id="RHEA:21096"/>
        <dbReference type="ChEBI" id="CHEBI:15377"/>
        <dbReference type="ChEBI" id="CHEBI:16630"/>
        <dbReference type="ChEBI" id="CHEBI:32364"/>
        <dbReference type="EC" id="4.2.1.10"/>
    </reaction>
</comment>
<dbReference type="Pfam" id="PF01220">
    <property type="entry name" value="DHquinase_II"/>
    <property type="match status" value="1"/>
</dbReference>
<keyword evidence="6 8" id="KW-0057">Aromatic amino acid biosynthesis</keyword>
<proteinExistence type="inferred from homology"/>
<dbReference type="RefSeq" id="WP_051111160.1">
    <property type="nucleotide sequence ID" value="NZ_QRCM01000001.1"/>
</dbReference>
<dbReference type="InterPro" id="IPR018509">
    <property type="entry name" value="DHquinase_II_CS"/>
</dbReference>
<dbReference type="NCBIfam" id="NF003807">
    <property type="entry name" value="PRK05395.1-4"/>
    <property type="match status" value="1"/>
</dbReference>